<name>A0AA85BHG5_9TREM</name>
<protein>
    <recommendedName>
        <fullName evidence="3">Lymphocyte expansion molecule</fullName>
    </recommendedName>
</protein>
<evidence type="ECO:0008006" key="3">
    <source>
        <dbReference type="Google" id="ProtNLM"/>
    </source>
</evidence>
<dbReference type="InterPro" id="IPR033557">
    <property type="entry name" value="CIMAP2"/>
</dbReference>
<dbReference type="Pfam" id="PF07004">
    <property type="entry name" value="SHIPPO-rpt"/>
    <property type="match status" value="1"/>
</dbReference>
<dbReference type="AlphaFoldDB" id="A0AA85BHG5"/>
<sequence length="385" mass="43493">MICKPPFGSSTDRQRINVHPRWMKEILSTDIGPGSYECNESFTRKRNTINTSNLKNSISGWKREYEVQRNAAIPNLFSRNLKLSKESQQRNLGPGRYNLPREIQTKGTSESIGPINTTADRFSELRGNDTPGVGTYGMKGDPYLYKELMDAKHKSCCTKGLLECGGDGSRSLPLTGCNVAPGTYEISGSVQKLLDKKTGKRGPYDLMTGPRSFNYTSEYPEPGTYSLTSFTSNLLRPEKKYTGMFRRLVVDQRKMDQCYSARMQNDLVRSKIGPGYYDPKYLYDKDKSFNHQAPPFLSSASRNSHSIFTSRQSPVGPGRYNSENYDRSRCVWGAMCSFDSTSSARLSLKEASKLRERLRPLNVTFHEKSLINNNNNRPRAIPLIA</sequence>
<dbReference type="PANTHER" id="PTHR34914:SF1">
    <property type="entry name" value="LYMPHOCYTE EXPANSION MOLECULE"/>
    <property type="match status" value="1"/>
</dbReference>
<dbReference type="Proteomes" id="UP000050791">
    <property type="component" value="Unassembled WGS sequence"/>
</dbReference>
<evidence type="ECO:0000313" key="2">
    <source>
        <dbReference type="WBParaSite" id="SMTH1_5460.1"/>
    </source>
</evidence>
<dbReference type="InterPro" id="IPR010736">
    <property type="entry name" value="SHIPPO-rpt"/>
</dbReference>
<reference evidence="2" key="1">
    <citation type="submission" date="2023-11" db="UniProtKB">
        <authorList>
            <consortium name="WormBaseParasite"/>
        </authorList>
    </citation>
    <scope>IDENTIFICATION</scope>
</reference>
<dbReference type="WBParaSite" id="SMTH1_5460.1">
    <property type="protein sequence ID" value="SMTH1_5460.1"/>
    <property type="gene ID" value="SMTH1_5460"/>
</dbReference>
<dbReference type="PANTHER" id="PTHR34914">
    <property type="entry name" value="LYMPHOCYTE EXPANSION MOLECULE"/>
    <property type="match status" value="1"/>
</dbReference>
<organism evidence="1 2">
    <name type="scientific">Schistosoma mattheei</name>
    <dbReference type="NCBI Taxonomy" id="31246"/>
    <lineage>
        <taxon>Eukaryota</taxon>
        <taxon>Metazoa</taxon>
        <taxon>Spiralia</taxon>
        <taxon>Lophotrochozoa</taxon>
        <taxon>Platyhelminthes</taxon>
        <taxon>Trematoda</taxon>
        <taxon>Digenea</taxon>
        <taxon>Strigeidida</taxon>
        <taxon>Schistosomatoidea</taxon>
        <taxon>Schistosomatidae</taxon>
        <taxon>Schistosoma</taxon>
    </lineage>
</organism>
<accession>A0AA85BHG5</accession>
<proteinExistence type="predicted"/>
<evidence type="ECO:0000313" key="1">
    <source>
        <dbReference type="Proteomes" id="UP000050791"/>
    </source>
</evidence>